<name>A0A927B553_9BACT</name>
<sequence>MQQRPGGQLLSLNADPVVDATGRGSRSQHWLTELGYEAPPTYDIVRKSEPLTEPKGYNFPSSLRRHYEKLKRFPLGYFVLGYAISSFNPIYGQGMTSASMQVAAFDKLLSSSLPEAKLAKAFFQQVAKIVDIPWQLAVGEDFCYPETVGPKPAGVDRINRYVSRVQRATQRDEVVCAAFLRVMSMLKPPTSLFHPRILWRVMTAN</sequence>
<comment type="caution">
    <text evidence="1">The sequence shown here is derived from an EMBL/GenBank/DDBJ whole genome shotgun (WGS) entry which is preliminary data.</text>
</comment>
<proteinExistence type="predicted"/>
<dbReference type="RefSeq" id="WP_191041063.1">
    <property type="nucleotide sequence ID" value="NZ_JACXAA010000008.1"/>
</dbReference>
<gene>
    <name evidence="1" type="ORF">IC230_21265</name>
</gene>
<evidence type="ECO:0000313" key="1">
    <source>
        <dbReference type="EMBL" id="MBD2755446.1"/>
    </source>
</evidence>
<organism evidence="1 2">
    <name type="scientific">Spirosoma validum</name>
    <dbReference type="NCBI Taxonomy" id="2771355"/>
    <lineage>
        <taxon>Bacteria</taxon>
        <taxon>Pseudomonadati</taxon>
        <taxon>Bacteroidota</taxon>
        <taxon>Cytophagia</taxon>
        <taxon>Cytophagales</taxon>
        <taxon>Cytophagaceae</taxon>
        <taxon>Spirosoma</taxon>
    </lineage>
</organism>
<dbReference type="InterPro" id="IPR036188">
    <property type="entry name" value="FAD/NAD-bd_sf"/>
</dbReference>
<keyword evidence="2" id="KW-1185">Reference proteome</keyword>
<evidence type="ECO:0000313" key="2">
    <source>
        <dbReference type="Proteomes" id="UP000653797"/>
    </source>
</evidence>
<accession>A0A927B553</accession>
<dbReference type="Proteomes" id="UP000653797">
    <property type="component" value="Unassembled WGS sequence"/>
</dbReference>
<dbReference type="AlphaFoldDB" id="A0A927B553"/>
<reference evidence="1" key="1">
    <citation type="submission" date="2020-09" db="EMBL/GenBank/DDBJ databases">
        <authorList>
            <person name="Kim M.K."/>
        </authorList>
    </citation>
    <scope>NUCLEOTIDE SEQUENCE</scope>
    <source>
        <strain evidence="1">BT704</strain>
    </source>
</reference>
<dbReference type="EMBL" id="JACXAA010000008">
    <property type="protein sequence ID" value="MBD2755446.1"/>
    <property type="molecule type" value="Genomic_DNA"/>
</dbReference>
<protein>
    <submittedName>
        <fullName evidence="1">Uncharacterized protein</fullName>
    </submittedName>
</protein>
<dbReference type="SUPFAM" id="SSF51905">
    <property type="entry name" value="FAD/NAD(P)-binding domain"/>
    <property type="match status" value="1"/>
</dbReference>